<evidence type="ECO:0008006" key="4">
    <source>
        <dbReference type="Google" id="ProtNLM"/>
    </source>
</evidence>
<keyword evidence="1" id="KW-0732">Signal</keyword>
<keyword evidence="3" id="KW-1185">Reference proteome</keyword>
<reference evidence="2 3" key="1">
    <citation type="submission" date="2016-07" db="EMBL/GenBank/DDBJ databases">
        <title>Genome analysis of Flavihumibacter stibioxidans YS-17.</title>
        <authorList>
            <person name="Shi K."/>
            <person name="Han Y."/>
            <person name="Wang G."/>
        </authorList>
    </citation>
    <scope>NUCLEOTIDE SEQUENCE [LARGE SCALE GENOMIC DNA]</scope>
    <source>
        <strain evidence="2 3">YS-17</strain>
    </source>
</reference>
<evidence type="ECO:0000256" key="1">
    <source>
        <dbReference type="SAM" id="SignalP"/>
    </source>
</evidence>
<proteinExistence type="predicted"/>
<comment type="caution">
    <text evidence="2">The sequence shown here is derived from an EMBL/GenBank/DDBJ whole genome shotgun (WGS) entry which is preliminary data.</text>
</comment>
<gene>
    <name evidence="2" type="ORF">BC349_05070</name>
</gene>
<accession>A0ABR7M5M6</accession>
<name>A0ABR7M5M6_9BACT</name>
<dbReference type="EMBL" id="MBUA01000001">
    <property type="protein sequence ID" value="MBC6490323.1"/>
    <property type="molecule type" value="Genomic_DNA"/>
</dbReference>
<feature type="signal peptide" evidence="1">
    <location>
        <begin position="1"/>
        <end position="20"/>
    </location>
</feature>
<dbReference type="Proteomes" id="UP000765802">
    <property type="component" value="Unassembled WGS sequence"/>
</dbReference>
<organism evidence="2 3">
    <name type="scientific">Flavihumibacter stibioxidans</name>
    <dbReference type="NCBI Taxonomy" id="1834163"/>
    <lineage>
        <taxon>Bacteria</taxon>
        <taxon>Pseudomonadati</taxon>
        <taxon>Bacteroidota</taxon>
        <taxon>Chitinophagia</taxon>
        <taxon>Chitinophagales</taxon>
        <taxon>Chitinophagaceae</taxon>
        <taxon>Flavihumibacter</taxon>
    </lineage>
</organism>
<protein>
    <recommendedName>
        <fullName evidence="4">Outer membrane protein beta-barrel domain-containing protein</fullName>
    </recommendedName>
</protein>
<evidence type="ECO:0000313" key="2">
    <source>
        <dbReference type="EMBL" id="MBC6490323.1"/>
    </source>
</evidence>
<feature type="chain" id="PRO_5045046442" description="Outer membrane protein beta-barrel domain-containing protein" evidence="1">
    <location>
        <begin position="21"/>
        <end position="199"/>
    </location>
</feature>
<dbReference type="RefSeq" id="WP_187255636.1">
    <property type="nucleotide sequence ID" value="NZ_JBHULF010000006.1"/>
</dbReference>
<evidence type="ECO:0000313" key="3">
    <source>
        <dbReference type="Proteomes" id="UP000765802"/>
    </source>
</evidence>
<sequence length="199" mass="22104">MKRMMFTGLMMFFCLAGVFAQEEPPAEETSKGFDRSRLFIGGNFGLSFGNYTFINISPQVGYRFNDLLAAGIGINGQYNQIKYRDFNNDVIEKQSYGVMGMNIFGRLYPIRQGFLQVQPEMNYIWGNSKTYNPDSKSSLNGKILPSFLVGAGAFFPAGRAGGFIIMAQYDLLNKDGMNSDPGTPYGKNVFMSIGFNVGL</sequence>